<feature type="domain" description="Pesticidal crystal protein Cry1Aa" evidence="2">
    <location>
        <begin position="305"/>
        <end position="366"/>
    </location>
</feature>
<dbReference type="STRING" id="1265819.PGRAN_05791"/>
<feature type="coiled-coil region" evidence="1">
    <location>
        <begin position="289"/>
        <end position="371"/>
    </location>
</feature>
<dbReference type="PATRIC" id="fig|1265819.5.peg.1157"/>
<feature type="domain" description="Pesticidal crystal protein Cry1Aa" evidence="2">
    <location>
        <begin position="377"/>
        <end position="439"/>
    </location>
</feature>
<dbReference type="InterPro" id="IPR046746">
    <property type="entry name" value="Big_15"/>
</dbReference>
<keyword evidence="1" id="KW-0175">Coiled coil</keyword>
<dbReference type="RefSeq" id="WP_036065737.1">
    <property type="nucleotide sequence ID" value="NZ_AODD01000006.1"/>
</dbReference>
<evidence type="ECO:0000259" key="2">
    <source>
        <dbReference type="Pfam" id="PF18449"/>
    </source>
</evidence>
<dbReference type="Pfam" id="PF20622">
    <property type="entry name" value="Big_15"/>
    <property type="match status" value="3"/>
</dbReference>
<sequence>MKSWGIKKLVSCLTVVSVIGATITAPFSTFTNGVQAVQDVPIKPDETTEQYNNRQKATGNLLENPAFHFDAADTDVAGWKLFKNETAVIVNNKAIMMRNVIDSDGNTLTTNENIKLKNGLPIGEIGGYVKADNVLMIGQTIETIAGHEYQIESSHTGVDQMGYTVYNGANIYAGRRALLSSYLMNPEGDTRQVEFTAVSDKTSIGNRVYSNKSEEWQEFNIKNLRVVDVTDLNEAIRIVKELFENGDVEGIIKETTDGESIQNAQNKVNAITDIVKKGELQASVDVAKNQLGKRELDQYNAHMKEIEARKLVDELFLNNAPSANVIKETTKQEAIDEAQKAINEVADIAKKMELQADLDNAQELLNQQMAAQLEKEKQDAATKAVQELFVNNDPLTNQVKATTNQDTIAEVQKLVDGVRDGALKKELQSYLDIAKSLLNKQDEMQGEITTHDYVLGVDRYVTGTYVGYVSFITVTIDGKEYRGGTVINGEFKFYTFDKILFATSEVIVNAYNASNELLDTRSVVLKSSVDLTKGHVTPATFTIGDKNITGTYAHDVKSFIVTVNGTSYKGGTFHGESEFKFYVLDKIKTVDDIVTIQALDKANKVLDTKSVMVKAANVTTSGEVTPGIFTIGDKNLIGTYTHDVKSIILTVNGVNYKGGTFHSDGTFKFYAIDKIKKVGDIVSLEAFDKSGKLLDTKNVILSMKTAIK</sequence>
<feature type="domain" description="Bacterial Ig" evidence="3">
    <location>
        <begin position="622"/>
        <end position="699"/>
    </location>
</feature>
<feature type="domain" description="Bacterial Ig" evidence="3">
    <location>
        <begin position="446"/>
        <end position="526"/>
    </location>
</feature>
<evidence type="ECO:0000259" key="3">
    <source>
        <dbReference type="Pfam" id="PF20622"/>
    </source>
</evidence>
<feature type="domain" description="Bacterial Ig" evidence="3">
    <location>
        <begin position="534"/>
        <end position="614"/>
    </location>
</feature>
<keyword evidence="5" id="KW-1185">Reference proteome</keyword>
<proteinExistence type="predicted"/>
<comment type="caution">
    <text evidence="4">The sequence shown here is derived from an EMBL/GenBank/DDBJ whole genome shotgun (WGS) entry which is preliminary data.</text>
</comment>
<dbReference type="OrthoDB" id="2366229at2"/>
<gene>
    <name evidence="4" type="ORF">PGRAN_05791</name>
</gene>
<dbReference type="Pfam" id="PF18449">
    <property type="entry name" value="Endotoxin_C2"/>
    <property type="match status" value="2"/>
</dbReference>
<protein>
    <submittedName>
        <fullName evidence="4">Uncharacterized protein</fullName>
    </submittedName>
</protein>
<evidence type="ECO:0000313" key="5">
    <source>
        <dbReference type="Proteomes" id="UP000019253"/>
    </source>
</evidence>
<evidence type="ECO:0000256" key="1">
    <source>
        <dbReference type="SAM" id="Coils"/>
    </source>
</evidence>
<name>W7BU59_9LIST</name>
<dbReference type="Proteomes" id="UP000019253">
    <property type="component" value="Unassembled WGS sequence"/>
</dbReference>
<dbReference type="AlphaFoldDB" id="W7BU59"/>
<evidence type="ECO:0000313" key="4">
    <source>
        <dbReference type="EMBL" id="EUJ23858.1"/>
    </source>
</evidence>
<accession>W7BU59</accession>
<organism evidence="4 5">
    <name type="scientific">Listeria grandensis FSL F6-0971</name>
    <dbReference type="NCBI Taxonomy" id="1265819"/>
    <lineage>
        <taxon>Bacteria</taxon>
        <taxon>Bacillati</taxon>
        <taxon>Bacillota</taxon>
        <taxon>Bacilli</taxon>
        <taxon>Bacillales</taxon>
        <taxon>Listeriaceae</taxon>
        <taxon>Listeria</taxon>
    </lineage>
</organism>
<reference evidence="4 5" key="1">
    <citation type="journal article" date="2014" name="Int. J. Syst. Evol. Microbiol.">
        <title>Listeria floridensis sp. nov., Listeria aquatica sp. nov., Listeria cornellensis sp. nov., Listeria riparia sp. nov. and Listeria grandensis sp. nov., from agricultural and natural environments.</title>
        <authorList>
            <person name="den Bakker H.C."/>
            <person name="Warchocki S."/>
            <person name="Wright E.M."/>
            <person name="Allred A.F."/>
            <person name="Ahlstrom C."/>
            <person name="Manuel C.S."/>
            <person name="Stasiewicz M.J."/>
            <person name="Burrell A."/>
            <person name="Roof S."/>
            <person name="Strawn L."/>
            <person name="Fortes E.D."/>
            <person name="Nightingale K.K."/>
            <person name="Kephart D."/>
            <person name="Wiedmann M."/>
        </authorList>
    </citation>
    <scope>NUCLEOTIDE SEQUENCE [LARGE SCALE GENOMIC DNA]</scope>
    <source>
        <strain evidence="5">FSL F6-971</strain>
    </source>
</reference>
<dbReference type="InterPro" id="IPR054544">
    <property type="entry name" value="Pest_crys_Cry1Aa_dom-IV"/>
</dbReference>
<dbReference type="EMBL" id="AODD01000006">
    <property type="protein sequence ID" value="EUJ23858.1"/>
    <property type="molecule type" value="Genomic_DNA"/>
</dbReference>